<dbReference type="PATRIC" id="fig|759362.5.peg.1191"/>
<comment type="catalytic activity">
    <reaction evidence="4 5">
        <text>L-glutaminyl-[peptide chain release factor] + S-adenosyl-L-methionine = N(5)-methyl-L-glutaminyl-[peptide chain release factor] + S-adenosyl-L-homocysteine + H(+)</text>
        <dbReference type="Rhea" id="RHEA:42896"/>
        <dbReference type="Rhea" id="RHEA-COMP:10271"/>
        <dbReference type="Rhea" id="RHEA-COMP:10272"/>
        <dbReference type="ChEBI" id="CHEBI:15378"/>
        <dbReference type="ChEBI" id="CHEBI:30011"/>
        <dbReference type="ChEBI" id="CHEBI:57856"/>
        <dbReference type="ChEBI" id="CHEBI:59789"/>
        <dbReference type="ChEBI" id="CHEBI:61891"/>
        <dbReference type="EC" id="2.1.1.297"/>
    </reaction>
</comment>
<dbReference type="KEGG" id="kvl:KVU_1154"/>
<dbReference type="HAMAP" id="MF_02126">
    <property type="entry name" value="RF_methyltr_PrmC"/>
    <property type="match status" value="1"/>
</dbReference>
<dbReference type="GO" id="GO:0003676">
    <property type="term" value="F:nucleic acid binding"/>
    <property type="evidence" value="ECO:0007669"/>
    <property type="project" value="InterPro"/>
</dbReference>
<dbReference type="GO" id="GO:0102559">
    <property type="term" value="F:peptide chain release factor N(5)-glutamine methyltransferase activity"/>
    <property type="evidence" value="ECO:0007669"/>
    <property type="project" value="UniProtKB-EC"/>
</dbReference>
<dbReference type="SUPFAM" id="SSF53335">
    <property type="entry name" value="S-adenosyl-L-methionine-dependent methyltransferases"/>
    <property type="match status" value="1"/>
</dbReference>
<dbReference type="EC" id="2.1.1.297" evidence="5"/>
<evidence type="ECO:0000259" key="6">
    <source>
        <dbReference type="Pfam" id="PF05175"/>
    </source>
</evidence>
<dbReference type="InterPro" id="IPR007848">
    <property type="entry name" value="Small_mtfrase_dom"/>
</dbReference>
<dbReference type="CDD" id="cd02440">
    <property type="entry name" value="AdoMet_MTases"/>
    <property type="match status" value="1"/>
</dbReference>
<dbReference type="InterPro" id="IPR019874">
    <property type="entry name" value="RF_methyltr_PrmC"/>
</dbReference>
<dbReference type="Gene3D" id="3.40.50.150">
    <property type="entry name" value="Vaccinia Virus protein VP39"/>
    <property type="match status" value="1"/>
</dbReference>
<dbReference type="Proteomes" id="UP000000692">
    <property type="component" value="Chromosome"/>
</dbReference>
<organism evidence="8 9">
    <name type="scientific">Ketogulonicigenium vulgare (strain WSH-001)</name>
    <dbReference type="NCBI Taxonomy" id="759362"/>
    <lineage>
        <taxon>Bacteria</taxon>
        <taxon>Pseudomonadati</taxon>
        <taxon>Pseudomonadota</taxon>
        <taxon>Alphaproteobacteria</taxon>
        <taxon>Rhodobacterales</taxon>
        <taxon>Roseobacteraceae</taxon>
        <taxon>Ketogulonicigenium</taxon>
    </lineage>
</organism>
<name>F9Y6X6_KETVW</name>
<feature type="binding site" evidence="5">
    <location>
        <begin position="117"/>
        <end position="121"/>
    </location>
    <ligand>
        <name>S-adenosyl-L-methionine</name>
        <dbReference type="ChEBI" id="CHEBI:59789"/>
    </ligand>
</feature>
<protein>
    <recommendedName>
        <fullName evidence="5">Release factor glutamine methyltransferase</fullName>
        <shortName evidence="5">RF MTase</shortName>
        <ecNumber evidence="5">2.1.1.297</ecNumber>
    </recommendedName>
    <alternativeName>
        <fullName evidence="5">N5-glutamine methyltransferase PrmC</fullName>
    </alternativeName>
    <alternativeName>
        <fullName evidence="5">Protein-(glutamine-N5) MTase PrmC</fullName>
    </alternativeName>
    <alternativeName>
        <fullName evidence="5">Protein-glutamine N-methyltransferase PrmC</fullName>
    </alternativeName>
</protein>
<feature type="binding site" evidence="5">
    <location>
        <begin position="183"/>
        <end position="186"/>
    </location>
    <ligand>
        <name>substrate</name>
    </ligand>
</feature>
<comment type="similarity">
    <text evidence="5">Belongs to the protein N5-glutamine methyltransferase family. PrmC subfamily.</text>
</comment>
<comment type="function">
    <text evidence="5">Methylates the class 1 translation termination release factors RF1/PrfA and RF2/PrfB on the glutamine residue of the universally conserved GGQ motif.</text>
</comment>
<dbReference type="InterPro" id="IPR004556">
    <property type="entry name" value="HemK-like"/>
</dbReference>
<dbReference type="PROSITE" id="PS00092">
    <property type="entry name" value="N6_MTASE"/>
    <property type="match status" value="1"/>
</dbReference>
<dbReference type="GO" id="GO:0032259">
    <property type="term" value="P:methylation"/>
    <property type="evidence" value="ECO:0007669"/>
    <property type="project" value="UniProtKB-KW"/>
</dbReference>
<evidence type="ECO:0000256" key="3">
    <source>
        <dbReference type="ARBA" id="ARBA00022691"/>
    </source>
</evidence>
<evidence type="ECO:0000256" key="4">
    <source>
        <dbReference type="ARBA" id="ARBA00048391"/>
    </source>
</evidence>
<dbReference type="InterPro" id="IPR029063">
    <property type="entry name" value="SAM-dependent_MTases_sf"/>
</dbReference>
<dbReference type="PANTHER" id="PTHR18895">
    <property type="entry name" value="HEMK METHYLTRANSFERASE"/>
    <property type="match status" value="1"/>
</dbReference>
<evidence type="ECO:0000313" key="8">
    <source>
        <dbReference type="EMBL" id="AEM40993.1"/>
    </source>
</evidence>
<sequence>MITGNALIREAIAALNAAGVDGAARDARLLLAHALGVAPDRLTLVLPDVVNAAQADAFHAAIAQRAKRQPVAQIIGQRMFYGRNFLVTPDTLDPRPETEVLIAAALAQPFTRVLDIGTGTGCILLTLLAENQQAVGQGVDLSPAALDVAQRNAVALGLDTRAEFSLSDWGMAATGRFDLIVSNPPYIALDEMAGLSPEVTGWEPAMALTDGGDGLAAYRAILADAPRLLSDAGRVIVEFGPTQADAIRAIGDAAGFTSAQLHHDLDGRDRCLVFSQ</sequence>
<dbReference type="InterPro" id="IPR002052">
    <property type="entry name" value="DNA_methylase_N6_adenine_CS"/>
</dbReference>
<dbReference type="PANTHER" id="PTHR18895:SF74">
    <property type="entry name" value="MTRF1L RELEASE FACTOR GLUTAMINE METHYLTRANSFERASE"/>
    <property type="match status" value="1"/>
</dbReference>
<reference evidence="8 9" key="1">
    <citation type="journal article" date="2011" name="J. Bacteriol.">
        <title>Complete genome sequence of the industrial strain Ketogulonicigenium vulgare WSH-001.</title>
        <authorList>
            <person name="Liu L."/>
            <person name="Li Y."/>
            <person name="Zhang J."/>
            <person name="Zhou Z."/>
            <person name="Liu J."/>
            <person name="Li X."/>
            <person name="Zhou J."/>
            <person name="Du G."/>
            <person name="Wang L."/>
            <person name="Chen J."/>
        </authorList>
    </citation>
    <scope>NUCLEOTIDE SEQUENCE [LARGE SCALE GENOMIC DNA]</scope>
    <source>
        <strain evidence="8 9">WSH-001</strain>
    </source>
</reference>
<dbReference type="EMBL" id="CP002018">
    <property type="protein sequence ID" value="AEM40993.1"/>
    <property type="molecule type" value="Genomic_DNA"/>
</dbReference>
<dbReference type="Pfam" id="PF05175">
    <property type="entry name" value="MTS"/>
    <property type="match status" value="1"/>
</dbReference>
<evidence type="ECO:0000256" key="1">
    <source>
        <dbReference type="ARBA" id="ARBA00022603"/>
    </source>
</evidence>
<evidence type="ECO:0000313" key="9">
    <source>
        <dbReference type="Proteomes" id="UP000000692"/>
    </source>
</evidence>
<dbReference type="RefSeq" id="WP_013384459.1">
    <property type="nucleotide sequence ID" value="NC_017384.1"/>
</dbReference>
<evidence type="ECO:0000256" key="2">
    <source>
        <dbReference type="ARBA" id="ARBA00022679"/>
    </source>
</evidence>
<dbReference type="Gene3D" id="1.10.8.10">
    <property type="entry name" value="DNA helicase RuvA subunit, C-terminal domain"/>
    <property type="match status" value="1"/>
</dbReference>
<feature type="domain" description="Methyltransferase small" evidence="6">
    <location>
        <begin position="98"/>
        <end position="187"/>
    </location>
</feature>
<dbReference type="OrthoDB" id="9800643at2"/>
<feature type="binding site" evidence="5">
    <location>
        <position position="169"/>
    </location>
    <ligand>
        <name>S-adenosyl-L-methionine</name>
        <dbReference type="ChEBI" id="CHEBI:59789"/>
    </ligand>
</feature>
<proteinExistence type="inferred from homology"/>
<feature type="domain" description="Release factor glutamine methyltransferase N-terminal" evidence="7">
    <location>
        <begin position="7"/>
        <end position="76"/>
    </location>
</feature>
<keyword evidence="9" id="KW-1185">Reference proteome</keyword>
<accession>F9Y6X6</accession>
<dbReference type="AlphaFoldDB" id="F9Y6X6"/>
<keyword evidence="2 5" id="KW-0808">Transferase</keyword>
<dbReference type="eggNOG" id="COG2890">
    <property type="taxonomic scope" value="Bacteria"/>
</dbReference>
<dbReference type="InterPro" id="IPR050320">
    <property type="entry name" value="N5-glutamine_MTase"/>
</dbReference>
<evidence type="ECO:0000256" key="5">
    <source>
        <dbReference type="HAMAP-Rule" id="MF_02126"/>
    </source>
</evidence>
<feature type="binding site" evidence="5">
    <location>
        <position position="140"/>
    </location>
    <ligand>
        <name>S-adenosyl-L-methionine</name>
        <dbReference type="ChEBI" id="CHEBI:59789"/>
    </ligand>
</feature>
<dbReference type="InterPro" id="IPR040758">
    <property type="entry name" value="PrmC_N"/>
</dbReference>
<gene>
    <name evidence="5" type="primary">prmC</name>
    <name evidence="8" type="ordered locus">KVU_1154</name>
</gene>
<dbReference type="NCBIfam" id="TIGR03534">
    <property type="entry name" value="RF_mod_PrmC"/>
    <property type="match status" value="1"/>
</dbReference>
<dbReference type="Pfam" id="PF17827">
    <property type="entry name" value="PrmC_N"/>
    <property type="match status" value="1"/>
</dbReference>
<dbReference type="NCBIfam" id="TIGR00536">
    <property type="entry name" value="hemK_fam"/>
    <property type="match status" value="1"/>
</dbReference>
<evidence type="ECO:0000259" key="7">
    <source>
        <dbReference type="Pfam" id="PF17827"/>
    </source>
</evidence>
<keyword evidence="1 5" id="KW-0489">Methyltransferase</keyword>
<feature type="binding site" evidence="5">
    <location>
        <position position="183"/>
    </location>
    <ligand>
        <name>S-adenosyl-L-methionine</name>
        <dbReference type="ChEBI" id="CHEBI:59789"/>
    </ligand>
</feature>
<keyword evidence="3 5" id="KW-0949">S-adenosyl-L-methionine</keyword>
<dbReference type="HOGENOM" id="CLU_018398_3_1_5"/>